<gene>
    <name evidence="12" type="primary">ELOVL7</name>
    <name evidence="12" type="ORF">EVAR_65134_1</name>
</gene>
<sequence>MGSKLIRERFGLRDVAPKGGKVDLVDSWWLMGSPFPVLIILGSYLLFVLRIGPQYMNKREPFQLKTLLILYNAAQVLFSLYLSIQYLQHLLKHGFLPSKCLMNDDHTRIEIKTGLRIKSGTAIQVESETHRYQEQERDQNRAQDSDRDYD</sequence>
<keyword evidence="8 10" id="KW-0472">Membrane</keyword>
<keyword evidence="3 10" id="KW-0808">Transferase</keyword>
<feature type="transmembrane region" description="Helical" evidence="10">
    <location>
        <begin position="28"/>
        <end position="47"/>
    </location>
</feature>
<dbReference type="Proteomes" id="UP000299102">
    <property type="component" value="Unassembled WGS sequence"/>
</dbReference>
<comment type="subcellular location">
    <subcellularLocation>
        <location evidence="1">Membrane</location>
        <topology evidence="1">Multi-pass membrane protein</topology>
    </subcellularLocation>
</comment>
<dbReference type="GO" id="GO:0034626">
    <property type="term" value="P:fatty acid elongation, polyunsaturated fatty acid"/>
    <property type="evidence" value="ECO:0007669"/>
    <property type="project" value="TreeGrafter"/>
</dbReference>
<dbReference type="OrthoDB" id="434092at2759"/>
<dbReference type="GO" id="GO:0030148">
    <property type="term" value="P:sphingolipid biosynthetic process"/>
    <property type="evidence" value="ECO:0007669"/>
    <property type="project" value="TreeGrafter"/>
</dbReference>
<feature type="transmembrane region" description="Helical" evidence="10">
    <location>
        <begin position="68"/>
        <end position="87"/>
    </location>
</feature>
<protein>
    <recommendedName>
        <fullName evidence="10">Elongation of very long chain fatty acids protein</fullName>
        <ecNumber evidence="10">2.3.1.199</ecNumber>
    </recommendedName>
    <alternativeName>
        <fullName evidence="10">Very-long-chain 3-oxoacyl-CoA synthase</fullName>
    </alternativeName>
</protein>
<dbReference type="GO" id="GO:0019367">
    <property type="term" value="P:fatty acid elongation, saturated fatty acid"/>
    <property type="evidence" value="ECO:0007669"/>
    <property type="project" value="TreeGrafter"/>
</dbReference>
<dbReference type="EC" id="2.3.1.199" evidence="10"/>
<comment type="caution">
    <text evidence="10">Lacks conserved residue(s) required for the propagation of feature annotation.</text>
</comment>
<dbReference type="AlphaFoldDB" id="A0A4C1Z6I0"/>
<comment type="caution">
    <text evidence="12">The sequence shown here is derived from an EMBL/GenBank/DDBJ whole genome shotgun (WGS) entry which is preliminary data.</text>
</comment>
<organism evidence="12 13">
    <name type="scientific">Eumeta variegata</name>
    <name type="common">Bagworm moth</name>
    <name type="synonym">Eumeta japonica</name>
    <dbReference type="NCBI Taxonomy" id="151549"/>
    <lineage>
        <taxon>Eukaryota</taxon>
        <taxon>Metazoa</taxon>
        <taxon>Ecdysozoa</taxon>
        <taxon>Arthropoda</taxon>
        <taxon>Hexapoda</taxon>
        <taxon>Insecta</taxon>
        <taxon>Pterygota</taxon>
        <taxon>Neoptera</taxon>
        <taxon>Endopterygota</taxon>
        <taxon>Lepidoptera</taxon>
        <taxon>Glossata</taxon>
        <taxon>Ditrysia</taxon>
        <taxon>Tineoidea</taxon>
        <taxon>Psychidae</taxon>
        <taxon>Oiketicinae</taxon>
        <taxon>Eumeta</taxon>
    </lineage>
</organism>
<evidence type="ECO:0000256" key="10">
    <source>
        <dbReference type="RuleBase" id="RU361115"/>
    </source>
</evidence>
<dbReference type="InterPro" id="IPR002076">
    <property type="entry name" value="ELO_fam"/>
</dbReference>
<dbReference type="PANTHER" id="PTHR11157">
    <property type="entry name" value="FATTY ACID ACYL TRANSFERASE-RELATED"/>
    <property type="match status" value="1"/>
</dbReference>
<evidence type="ECO:0000256" key="4">
    <source>
        <dbReference type="ARBA" id="ARBA00022692"/>
    </source>
</evidence>
<keyword evidence="6 10" id="KW-1133">Transmembrane helix</keyword>
<dbReference type="Pfam" id="PF01151">
    <property type="entry name" value="ELO"/>
    <property type="match status" value="1"/>
</dbReference>
<evidence type="ECO:0000256" key="1">
    <source>
        <dbReference type="ARBA" id="ARBA00004141"/>
    </source>
</evidence>
<dbReference type="PANTHER" id="PTHR11157:SF103">
    <property type="entry name" value="ELONGATION OF VERY LONG CHAIN FATTY ACIDS PROTEIN"/>
    <property type="match status" value="1"/>
</dbReference>
<keyword evidence="9 10" id="KW-0275">Fatty acid biosynthesis</keyword>
<dbReference type="GO" id="GO:0042761">
    <property type="term" value="P:very long-chain fatty acid biosynthetic process"/>
    <property type="evidence" value="ECO:0007669"/>
    <property type="project" value="TreeGrafter"/>
</dbReference>
<keyword evidence="7 10" id="KW-0443">Lipid metabolism</keyword>
<keyword evidence="5 10" id="KW-0276">Fatty acid metabolism</keyword>
<comment type="similarity">
    <text evidence="10">Belongs to the ELO family.</text>
</comment>
<keyword evidence="2 10" id="KW-0444">Lipid biosynthesis</keyword>
<evidence type="ECO:0000256" key="5">
    <source>
        <dbReference type="ARBA" id="ARBA00022832"/>
    </source>
</evidence>
<evidence type="ECO:0000256" key="6">
    <source>
        <dbReference type="ARBA" id="ARBA00022989"/>
    </source>
</evidence>
<evidence type="ECO:0000256" key="9">
    <source>
        <dbReference type="ARBA" id="ARBA00023160"/>
    </source>
</evidence>
<name>A0A4C1Z6I0_EUMVA</name>
<evidence type="ECO:0000256" key="2">
    <source>
        <dbReference type="ARBA" id="ARBA00022516"/>
    </source>
</evidence>
<dbReference type="EMBL" id="BGZK01001623">
    <property type="protein sequence ID" value="GBP83488.1"/>
    <property type="molecule type" value="Genomic_DNA"/>
</dbReference>
<dbReference type="GO" id="GO:0034625">
    <property type="term" value="P:fatty acid elongation, monounsaturated fatty acid"/>
    <property type="evidence" value="ECO:0007669"/>
    <property type="project" value="TreeGrafter"/>
</dbReference>
<evidence type="ECO:0000256" key="8">
    <source>
        <dbReference type="ARBA" id="ARBA00023136"/>
    </source>
</evidence>
<dbReference type="GO" id="GO:0005789">
    <property type="term" value="C:endoplasmic reticulum membrane"/>
    <property type="evidence" value="ECO:0007669"/>
    <property type="project" value="TreeGrafter"/>
</dbReference>
<accession>A0A4C1Z6I0</accession>
<evidence type="ECO:0000313" key="12">
    <source>
        <dbReference type="EMBL" id="GBP83488.1"/>
    </source>
</evidence>
<comment type="catalytic activity">
    <reaction evidence="10">
        <text>a very-long-chain acyl-CoA + malonyl-CoA + H(+) = a very-long-chain 3-oxoacyl-CoA + CO2 + CoA</text>
        <dbReference type="Rhea" id="RHEA:32727"/>
        <dbReference type="ChEBI" id="CHEBI:15378"/>
        <dbReference type="ChEBI" id="CHEBI:16526"/>
        <dbReference type="ChEBI" id="CHEBI:57287"/>
        <dbReference type="ChEBI" id="CHEBI:57384"/>
        <dbReference type="ChEBI" id="CHEBI:90725"/>
        <dbReference type="ChEBI" id="CHEBI:90736"/>
        <dbReference type="EC" id="2.3.1.199"/>
    </reaction>
</comment>
<keyword evidence="4 10" id="KW-0812">Transmembrane</keyword>
<evidence type="ECO:0000256" key="3">
    <source>
        <dbReference type="ARBA" id="ARBA00022679"/>
    </source>
</evidence>
<proteinExistence type="inferred from homology"/>
<evidence type="ECO:0000256" key="11">
    <source>
        <dbReference type="SAM" id="MobiDB-lite"/>
    </source>
</evidence>
<dbReference type="GO" id="GO:0009922">
    <property type="term" value="F:fatty acid elongase activity"/>
    <property type="evidence" value="ECO:0007669"/>
    <property type="project" value="UniProtKB-EC"/>
</dbReference>
<evidence type="ECO:0000256" key="7">
    <source>
        <dbReference type="ARBA" id="ARBA00023098"/>
    </source>
</evidence>
<evidence type="ECO:0000313" key="13">
    <source>
        <dbReference type="Proteomes" id="UP000299102"/>
    </source>
</evidence>
<reference evidence="12 13" key="1">
    <citation type="journal article" date="2019" name="Commun. Biol.">
        <title>The bagworm genome reveals a unique fibroin gene that provides high tensile strength.</title>
        <authorList>
            <person name="Kono N."/>
            <person name="Nakamura H."/>
            <person name="Ohtoshi R."/>
            <person name="Tomita M."/>
            <person name="Numata K."/>
            <person name="Arakawa K."/>
        </authorList>
    </citation>
    <scope>NUCLEOTIDE SEQUENCE [LARGE SCALE GENOMIC DNA]</scope>
</reference>
<feature type="region of interest" description="Disordered" evidence="11">
    <location>
        <begin position="127"/>
        <end position="150"/>
    </location>
</feature>
<keyword evidence="13" id="KW-1185">Reference proteome</keyword>
<dbReference type="STRING" id="151549.A0A4C1Z6I0"/>